<dbReference type="EMBL" id="CAWYQH010000098">
    <property type="protein sequence ID" value="CAK8684883.1"/>
    <property type="molecule type" value="Genomic_DNA"/>
</dbReference>
<dbReference type="Proteomes" id="UP001642483">
    <property type="component" value="Unassembled WGS sequence"/>
</dbReference>
<name>A0ABP0G004_CLALP</name>
<protein>
    <submittedName>
        <fullName evidence="1">Uncharacterized protein</fullName>
    </submittedName>
</protein>
<evidence type="ECO:0000313" key="1">
    <source>
        <dbReference type="EMBL" id="CAK8684883.1"/>
    </source>
</evidence>
<accession>A0ABP0G004</accession>
<sequence length="106" mass="12298">MIEHQCKIDFIGEDSPCGFCRKGKSEECVCNDEWHRMRDYITSLKENHLAESDKICYICGNLPAECFCQAYSERFYMYVKETLTVVAQKDKADHLSSFCIDTSCWG</sequence>
<organism evidence="1 2">
    <name type="scientific">Clavelina lepadiformis</name>
    <name type="common">Light-bulb sea squirt</name>
    <name type="synonym">Ascidia lepadiformis</name>
    <dbReference type="NCBI Taxonomy" id="159417"/>
    <lineage>
        <taxon>Eukaryota</taxon>
        <taxon>Metazoa</taxon>
        <taxon>Chordata</taxon>
        <taxon>Tunicata</taxon>
        <taxon>Ascidiacea</taxon>
        <taxon>Aplousobranchia</taxon>
        <taxon>Clavelinidae</taxon>
        <taxon>Clavelina</taxon>
    </lineage>
</organism>
<gene>
    <name evidence="1" type="ORF">CVLEPA_LOCUS15988</name>
</gene>
<comment type="caution">
    <text evidence="1">The sequence shown here is derived from an EMBL/GenBank/DDBJ whole genome shotgun (WGS) entry which is preliminary data.</text>
</comment>
<reference evidence="1 2" key="1">
    <citation type="submission" date="2024-02" db="EMBL/GenBank/DDBJ databases">
        <authorList>
            <person name="Daric V."/>
            <person name="Darras S."/>
        </authorList>
    </citation>
    <scope>NUCLEOTIDE SEQUENCE [LARGE SCALE GENOMIC DNA]</scope>
</reference>
<keyword evidence="2" id="KW-1185">Reference proteome</keyword>
<evidence type="ECO:0000313" key="2">
    <source>
        <dbReference type="Proteomes" id="UP001642483"/>
    </source>
</evidence>
<proteinExistence type="predicted"/>